<dbReference type="Gene3D" id="3.30.70.60">
    <property type="match status" value="1"/>
</dbReference>
<name>A0A8J6NF49_9BACT</name>
<keyword evidence="2" id="KW-1133">Transmembrane helix</keyword>
<dbReference type="Proteomes" id="UP000614424">
    <property type="component" value="Unassembled WGS sequence"/>
</dbReference>
<evidence type="ECO:0000313" key="3">
    <source>
        <dbReference type="EMBL" id="MBC8317683.1"/>
    </source>
</evidence>
<dbReference type="AlphaFoldDB" id="A0A8J6NF49"/>
<keyword evidence="2" id="KW-0472">Membrane</keyword>
<evidence type="ECO:0000313" key="4">
    <source>
        <dbReference type="Proteomes" id="UP000614424"/>
    </source>
</evidence>
<dbReference type="Pfam" id="PF04350">
    <property type="entry name" value="PilO"/>
    <property type="match status" value="1"/>
</dbReference>
<reference evidence="3 4" key="1">
    <citation type="submission" date="2020-08" db="EMBL/GenBank/DDBJ databases">
        <title>Bridging the membrane lipid divide: bacteria of the FCB group superphylum have the potential to synthesize archaeal ether lipids.</title>
        <authorList>
            <person name="Villanueva L."/>
            <person name="Von Meijenfeldt F.A.B."/>
            <person name="Westbye A.B."/>
            <person name="Yadav S."/>
            <person name="Hopmans E.C."/>
            <person name="Dutilh B.E."/>
            <person name="Sinninghe Damste J.S."/>
        </authorList>
    </citation>
    <scope>NUCLEOTIDE SEQUENCE [LARGE SCALE GENOMIC DNA]</scope>
    <source>
        <strain evidence="3">NIOZ-UU47</strain>
    </source>
</reference>
<comment type="caution">
    <text evidence="3">The sequence shown here is derived from an EMBL/GenBank/DDBJ whole genome shotgun (WGS) entry which is preliminary data.</text>
</comment>
<keyword evidence="1" id="KW-0175">Coiled coil</keyword>
<evidence type="ECO:0000256" key="1">
    <source>
        <dbReference type="SAM" id="Coils"/>
    </source>
</evidence>
<gene>
    <name evidence="3" type="ORF">H8E41_07230</name>
</gene>
<dbReference type="InterPro" id="IPR007445">
    <property type="entry name" value="PilO"/>
</dbReference>
<feature type="transmembrane region" description="Helical" evidence="2">
    <location>
        <begin position="28"/>
        <end position="47"/>
    </location>
</feature>
<dbReference type="GO" id="GO:0043107">
    <property type="term" value="P:type IV pilus-dependent motility"/>
    <property type="evidence" value="ECO:0007669"/>
    <property type="project" value="InterPro"/>
</dbReference>
<keyword evidence="2" id="KW-0812">Transmembrane</keyword>
<dbReference type="EMBL" id="JACNJZ010000098">
    <property type="protein sequence ID" value="MBC8317683.1"/>
    <property type="molecule type" value="Genomic_DNA"/>
</dbReference>
<accession>A0A8J6NF49</accession>
<sequence>MSPKIAQIQESLDQFVDKTSGLSAKHKILICVAAVIIPAVAFYFFVYTAKSEEITKLTTKQSKLQQEVRRVEKVASKIEQHRAEMAETKELFTQASSLLPQKQEIPSLLTSISDQGTNSGLDFLSFTPKQEVQREFYAEIPVDIKVRGPYHNVGVFLDKISKLPRIVNVDNITMGGPKQEAGEMMLNTGFKLVTYRFIEPSEQAASQQANQKKGRKRK</sequence>
<organism evidence="3 4">
    <name type="scientific">Candidatus Desulfobia pelagia</name>
    <dbReference type="NCBI Taxonomy" id="2841692"/>
    <lineage>
        <taxon>Bacteria</taxon>
        <taxon>Pseudomonadati</taxon>
        <taxon>Thermodesulfobacteriota</taxon>
        <taxon>Desulfobulbia</taxon>
        <taxon>Desulfobulbales</taxon>
        <taxon>Desulfobulbaceae</taxon>
        <taxon>Candidatus Desulfobia</taxon>
    </lineage>
</organism>
<dbReference type="InterPro" id="IPR014717">
    <property type="entry name" value="Transl_elong_EF1B/ribsomal_bS6"/>
</dbReference>
<protein>
    <submittedName>
        <fullName evidence="3">Type 4a pilus biogenesis protein PilO</fullName>
    </submittedName>
</protein>
<evidence type="ECO:0000256" key="2">
    <source>
        <dbReference type="SAM" id="Phobius"/>
    </source>
</evidence>
<dbReference type="PANTHER" id="PTHR39555:SF1">
    <property type="entry name" value="TYPE IV PILUS INNER MEMBRANE COMPONENT PILO"/>
    <property type="match status" value="1"/>
</dbReference>
<proteinExistence type="predicted"/>
<dbReference type="PANTHER" id="PTHR39555">
    <property type="entry name" value="FIMBRIAL ASSEMBLY PROTEIN PILO-LIKE PROTEIN-RELATED"/>
    <property type="match status" value="1"/>
</dbReference>
<dbReference type="GO" id="GO:0043683">
    <property type="term" value="P:type IV pilus assembly"/>
    <property type="evidence" value="ECO:0007669"/>
    <property type="project" value="InterPro"/>
</dbReference>
<feature type="coiled-coil region" evidence="1">
    <location>
        <begin position="54"/>
        <end position="91"/>
    </location>
</feature>